<comment type="caution">
    <text evidence="1">The sequence shown here is derived from an EMBL/GenBank/DDBJ whole genome shotgun (WGS) entry which is preliminary data.</text>
</comment>
<evidence type="ECO:0008006" key="3">
    <source>
        <dbReference type="Google" id="ProtNLM"/>
    </source>
</evidence>
<gene>
    <name evidence="1" type="ORF">JCM31185_18950</name>
</gene>
<evidence type="ECO:0000313" key="1">
    <source>
        <dbReference type="EMBL" id="GKT06608.1"/>
    </source>
</evidence>
<accession>A0ABQ5JVL5</accession>
<dbReference type="Proteomes" id="UP001628078">
    <property type="component" value="Unassembled WGS sequence"/>
</dbReference>
<proteinExistence type="predicted"/>
<dbReference type="EMBL" id="BQXO01000008">
    <property type="protein sequence ID" value="GKT06608.1"/>
    <property type="molecule type" value="Genomic_DNA"/>
</dbReference>
<evidence type="ECO:0000313" key="2">
    <source>
        <dbReference type="Proteomes" id="UP001628078"/>
    </source>
</evidence>
<keyword evidence="2" id="KW-1185">Reference proteome</keyword>
<sequence length="268" mass="31132">MNYVFINWYDEMDDRLMTALSRAEALAGQSQVVVLNYNRFFHRDLQQQQQWFSHVDQNMFDVLNQTMVKPDNPSSLADLRIMADEPTVRQDNVIYFFQNGRKLLAVTLFQNSKNDAELVDSVHYFDPFGNEISGDYYDVRGFKSMSVINGVNGGVAQEVMFDLSGHEKTIFFYQQVHDDVTNTMIQHYDEQMASFTSREQLISYFCRQYGVKEHDTVLLPKSLNFLNGSLPTANVWQWDDQALRSLARDNAVLTWNKLDQTSLSKLLK</sequence>
<name>A0ABQ5JVL5_9LACO</name>
<protein>
    <recommendedName>
        <fullName evidence="3">Accessory Sec system protein Asp1</fullName>
    </recommendedName>
</protein>
<dbReference type="RefSeq" id="WP_407884908.1">
    <property type="nucleotide sequence ID" value="NZ_BQXO01000008.1"/>
</dbReference>
<organism evidence="1 2">
    <name type="scientific">Furfurilactobacillus curtus</name>
    <dbReference type="NCBI Taxonomy" id="1746200"/>
    <lineage>
        <taxon>Bacteria</taxon>
        <taxon>Bacillati</taxon>
        <taxon>Bacillota</taxon>
        <taxon>Bacilli</taxon>
        <taxon>Lactobacillales</taxon>
        <taxon>Lactobacillaceae</taxon>
        <taxon>Furfurilactobacillus</taxon>
    </lineage>
</organism>
<reference evidence="1 2" key="1">
    <citation type="submission" date="2022-03" db="EMBL/GenBank/DDBJ databases">
        <title>Draft genome sequence of Furfurilactobacillus curtus JCM 31185.</title>
        <authorList>
            <person name="Suzuki S."/>
            <person name="Endo A."/>
            <person name="Kajikawa A."/>
        </authorList>
    </citation>
    <scope>NUCLEOTIDE SEQUENCE [LARGE SCALE GENOMIC DNA]</scope>
    <source>
        <strain evidence="1 2">JCM 31185</strain>
    </source>
</reference>